<organism evidence="5 6">
    <name type="scientific">Herrania umbratica</name>
    <dbReference type="NCBI Taxonomy" id="108875"/>
    <lineage>
        <taxon>Eukaryota</taxon>
        <taxon>Viridiplantae</taxon>
        <taxon>Streptophyta</taxon>
        <taxon>Embryophyta</taxon>
        <taxon>Tracheophyta</taxon>
        <taxon>Spermatophyta</taxon>
        <taxon>Magnoliopsida</taxon>
        <taxon>eudicotyledons</taxon>
        <taxon>Gunneridae</taxon>
        <taxon>Pentapetalae</taxon>
        <taxon>rosids</taxon>
        <taxon>malvids</taxon>
        <taxon>Malvales</taxon>
        <taxon>Malvaceae</taxon>
        <taxon>Byttnerioideae</taxon>
        <taxon>Herrania</taxon>
    </lineage>
</organism>
<protein>
    <submittedName>
        <fullName evidence="6">B-box zinc finger protein 32-like</fullName>
    </submittedName>
</protein>
<sequence>MKSAGKLCELCQEEAFVYCLADAAFLCWKCDDKVHQANFLVARHLRNVLCTKCKSSFCQEPIWGPSSHLILQTTHLCKPCSSHNTNLMASSTLSSSSSDCLSTNESSSTDFEPKRILVRSRSTKPIHSSSPSVCEVPNANNKLEGIFAVWCKKLAVNRQSVVPTATSALQLCLERLAVLPFRVSLAAAFWVGLRMSGDRSLASWQNLRSLEELSGVPAKLIVAVEPKVARVMRLRRRISQDLEEGWAECNV</sequence>
<proteinExistence type="predicted"/>
<keyword evidence="2" id="KW-0863">Zinc-finger</keyword>
<dbReference type="AlphaFoldDB" id="A0A6J1BCH1"/>
<feature type="domain" description="B box-type" evidence="4">
    <location>
        <begin position="3"/>
        <end position="49"/>
    </location>
</feature>
<dbReference type="InterPro" id="IPR049808">
    <property type="entry name" value="CONSTANS-like_Bbox1"/>
</dbReference>
<evidence type="ECO:0000313" key="6">
    <source>
        <dbReference type="RefSeq" id="XP_021297081.1"/>
    </source>
</evidence>
<dbReference type="RefSeq" id="XP_021297081.1">
    <property type="nucleotide sequence ID" value="XM_021441406.1"/>
</dbReference>
<dbReference type="CDD" id="cd19821">
    <property type="entry name" value="Bbox1_BBX-like"/>
    <property type="match status" value="1"/>
</dbReference>
<dbReference type="OrthoDB" id="153872at2759"/>
<dbReference type="Proteomes" id="UP000504621">
    <property type="component" value="Unplaced"/>
</dbReference>
<evidence type="ECO:0000256" key="1">
    <source>
        <dbReference type="ARBA" id="ARBA00022723"/>
    </source>
</evidence>
<dbReference type="GeneID" id="110426230"/>
<evidence type="ECO:0000256" key="2">
    <source>
        <dbReference type="ARBA" id="ARBA00022771"/>
    </source>
</evidence>
<keyword evidence="1" id="KW-0479">Metal-binding</keyword>
<dbReference type="Pfam" id="PF00643">
    <property type="entry name" value="zf-B_box"/>
    <property type="match status" value="1"/>
</dbReference>
<dbReference type="PANTHER" id="PTHR31717:SF142">
    <property type="entry name" value="B-BOX DOMAIN PROTEIN 30-RELATED"/>
    <property type="match status" value="1"/>
</dbReference>
<dbReference type="SMART" id="SM00336">
    <property type="entry name" value="BBOX"/>
    <property type="match status" value="1"/>
</dbReference>
<gene>
    <name evidence="6" type="primary">LOC110426230</name>
</gene>
<dbReference type="InterPro" id="IPR000315">
    <property type="entry name" value="Znf_B-box"/>
</dbReference>
<keyword evidence="5" id="KW-1185">Reference proteome</keyword>
<evidence type="ECO:0000313" key="5">
    <source>
        <dbReference type="Proteomes" id="UP000504621"/>
    </source>
</evidence>
<dbReference type="PANTHER" id="PTHR31717">
    <property type="entry name" value="ZINC FINGER PROTEIN CONSTANS-LIKE 10"/>
    <property type="match status" value="1"/>
</dbReference>
<accession>A0A6J1BCH1</accession>
<evidence type="ECO:0000256" key="3">
    <source>
        <dbReference type="ARBA" id="ARBA00022833"/>
    </source>
</evidence>
<dbReference type="GO" id="GO:0008270">
    <property type="term" value="F:zinc ion binding"/>
    <property type="evidence" value="ECO:0007669"/>
    <property type="project" value="UniProtKB-KW"/>
</dbReference>
<name>A0A6J1BCH1_9ROSI</name>
<evidence type="ECO:0000259" key="4">
    <source>
        <dbReference type="SMART" id="SM00336"/>
    </source>
</evidence>
<reference evidence="6" key="1">
    <citation type="submission" date="2025-08" db="UniProtKB">
        <authorList>
            <consortium name="RefSeq"/>
        </authorList>
    </citation>
    <scope>IDENTIFICATION</scope>
    <source>
        <tissue evidence="6">Leaf</tissue>
    </source>
</reference>
<keyword evidence="3" id="KW-0862">Zinc</keyword>